<evidence type="ECO:0000313" key="5">
    <source>
        <dbReference type="EMBL" id="BBB06490.1"/>
    </source>
</evidence>
<proteinExistence type="inferred from homology"/>
<keyword evidence="4" id="KW-1035">Host cytoplasm</keyword>
<dbReference type="GO" id="GO:0044423">
    <property type="term" value="C:virion component"/>
    <property type="evidence" value="ECO:0007669"/>
    <property type="project" value="UniProtKB-KW"/>
</dbReference>
<protein>
    <submittedName>
        <fullName evidence="5">Uncharacterized protein</fullName>
    </submittedName>
</protein>
<name>A0A2Z5U7C9_9GAMA</name>
<evidence type="ECO:0000256" key="2">
    <source>
        <dbReference type="ARBA" id="ARBA00022812"/>
    </source>
</evidence>
<evidence type="ECO:0000256" key="3">
    <source>
        <dbReference type="ARBA" id="ARBA00022844"/>
    </source>
</evidence>
<reference evidence="5" key="1">
    <citation type="submission" date="2017-11" db="EMBL/GenBank/DDBJ databases">
        <title>Complete genome of Rhinolophus gammaherpesvirus-1.</title>
        <authorList>
            <person name="Maeda K."/>
            <person name="Noguchi K."/>
        </authorList>
    </citation>
    <scope>NUCLEOTIDE SEQUENCE [LARGE SCALE GENOMIC DNA]</scope>
    <source>
        <strain evidence="5">BV1</strain>
    </source>
</reference>
<dbReference type="HAMAP" id="MF_04038">
    <property type="entry name" value="HSV_CEP1"/>
    <property type="match status" value="1"/>
</dbReference>
<dbReference type="RefSeq" id="YP_009551851.1">
    <property type="nucleotide sequence ID" value="NC_040539.1"/>
</dbReference>
<keyword evidence="2" id="KW-1040">Host Golgi apparatus</keyword>
<keyword evidence="3" id="KW-0946">Virion</keyword>
<gene>
    <name evidence="5" type="primary">ORF44</name>
</gene>
<organism evidence="5">
    <name type="scientific">Rhinolophus gammaherpesvirus 1</name>
    <dbReference type="NCBI Taxonomy" id="2054179"/>
    <lineage>
        <taxon>Viruses</taxon>
        <taxon>Duplodnaviria</taxon>
        <taxon>Heunggongvirae</taxon>
        <taxon>Peploviricota</taxon>
        <taxon>Herviviricetes</taxon>
        <taxon>Herpesvirales</taxon>
        <taxon>Orthoherpesviridae</taxon>
        <taxon>Gammaherpesvirinae</taxon>
        <taxon>Percavirus</taxon>
        <taxon>Percavirus rhinolophidgamma1</taxon>
    </lineage>
</organism>
<dbReference type="KEGG" id="vg:41701482"/>
<evidence type="ECO:0000256" key="4">
    <source>
        <dbReference type="ARBA" id="ARBA00023200"/>
    </source>
</evidence>
<evidence type="ECO:0000313" key="6">
    <source>
        <dbReference type="Proteomes" id="UP000289908"/>
    </source>
</evidence>
<dbReference type="InterPro" id="IPR002600">
    <property type="entry name" value="Herpes_UL7"/>
</dbReference>
<dbReference type="Proteomes" id="UP000289908">
    <property type="component" value="Segment"/>
</dbReference>
<dbReference type="GeneID" id="41701482"/>
<dbReference type="EMBL" id="LC333428">
    <property type="protein sequence ID" value="BBB06490.1"/>
    <property type="molecule type" value="Genomic_DNA"/>
</dbReference>
<keyword evidence="1" id="KW-0920">Virion tegument</keyword>
<dbReference type="OrthoDB" id="15205at10239"/>
<evidence type="ECO:0000256" key="1">
    <source>
        <dbReference type="ARBA" id="ARBA00022580"/>
    </source>
</evidence>
<sequence>MDILKHLTGLPRRAPVQAKHVAPLYPLPLIPRMVLEVNKSDNVCVACNCPDLIENHILCLSKLVDYVKQKMVSETFVGFIMTCLLESEDLVDSLNLKPHVFKQRVFVLRPPNGCILELCVLLSIVENCSNFSLSALLSILRRARNTYSRNPSIDSSFLLHGIETLCSTAMTYFKLDPHQTHTTYQGLMMYKMQSVLEEGSIESKGLLKPIYLESHKMYGDHDLSFDEDEDDAQTNIFNIFYFNTIFTTHFQCEKVIQIYKEHCLFGQTSSQILS</sequence>
<accession>A0A2Z5U7C9</accession>
<keyword evidence="6" id="KW-1185">Reference proteome</keyword>
<dbReference type="Pfam" id="PF01677">
    <property type="entry name" value="Herpes_UL7"/>
    <property type="match status" value="1"/>
</dbReference>